<organism evidence="6 7">
    <name type="scientific">Portunus trituberculatus</name>
    <name type="common">Swimming crab</name>
    <name type="synonym">Neptunus trituberculatus</name>
    <dbReference type="NCBI Taxonomy" id="210409"/>
    <lineage>
        <taxon>Eukaryota</taxon>
        <taxon>Metazoa</taxon>
        <taxon>Ecdysozoa</taxon>
        <taxon>Arthropoda</taxon>
        <taxon>Crustacea</taxon>
        <taxon>Multicrustacea</taxon>
        <taxon>Malacostraca</taxon>
        <taxon>Eumalacostraca</taxon>
        <taxon>Eucarida</taxon>
        <taxon>Decapoda</taxon>
        <taxon>Pleocyemata</taxon>
        <taxon>Brachyura</taxon>
        <taxon>Eubrachyura</taxon>
        <taxon>Portunoidea</taxon>
        <taxon>Portunidae</taxon>
        <taxon>Portuninae</taxon>
        <taxon>Portunus</taxon>
    </lineage>
</organism>
<keyword evidence="5" id="KW-0479">Metal-binding</keyword>
<keyword evidence="5" id="KW-0349">Heme</keyword>
<keyword evidence="2" id="KW-0964">Secreted</keyword>
<dbReference type="InterPro" id="IPR037120">
    <property type="entry name" value="Haem_peroxidase_sf_animal"/>
</dbReference>
<keyword evidence="4" id="KW-0325">Glycoprotein</keyword>
<dbReference type="GO" id="GO:0004601">
    <property type="term" value="F:peroxidase activity"/>
    <property type="evidence" value="ECO:0007669"/>
    <property type="project" value="UniProtKB-KW"/>
</dbReference>
<evidence type="ECO:0000256" key="5">
    <source>
        <dbReference type="PIRSR" id="PIRSR619791-2"/>
    </source>
</evidence>
<comment type="subcellular location">
    <subcellularLocation>
        <location evidence="1">Secreted</location>
    </subcellularLocation>
</comment>
<dbReference type="Pfam" id="PF03098">
    <property type="entry name" value="An_peroxidase"/>
    <property type="match status" value="1"/>
</dbReference>
<name>A0A5B7F0X3_PORTR</name>
<dbReference type="PANTHER" id="PTHR11475:SF4">
    <property type="entry name" value="CHORION PEROXIDASE"/>
    <property type="match status" value="1"/>
</dbReference>
<feature type="binding site" description="axial binding residue" evidence="5">
    <location>
        <position position="153"/>
    </location>
    <ligand>
        <name>heme b</name>
        <dbReference type="ChEBI" id="CHEBI:60344"/>
    </ligand>
    <ligandPart>
        <name>Fe</name>
        <dbReference type="ChEBI" id="CHEBI:18248"/>
    </ligandPart>
</feature>
<keyword evidence="3" id="KW-0560">Oxidoreductase</keyword>
<evidence type="ECO:0000256" key="3">
    <source>
        <dbReference type="ARBA" id="ARBA00022559"/>
    </source>
</evidence>
<keyword evidence="7" id="KW-1185">Reference proteome</keyword>
<dbReference type="PANTHER" id="PTHR11475">
    <property type="entry name" value="OXIDASE/PEROXIDASE"/>
    <property type="match status" value="1"/>
</dbReference>
<dbReference type="AlphaFoldDB" id="A0A5B7F0X3"/>
<dbReference type="PRINTS" id="PR00457">
    <property type="entry name" value="ANPEROXIDASE"/>
</dbReference>
<evidence type="ECO:0000256" key="2">
    <source>
        <dbReference type="ARBA" id="ARBA00022525"/>
    </source>
</evidence>
<dbReference type="EMBL" id="VSRR010004194">
    <property type="protein sequence ID" value="MPC38869.1"/>
    <property type="molecule type" value="Genomic_DNA"/>
</dbReference>
<evidence type="ECO:0000313" key="6">
    <source>
        <dbReference type="EMBL" id="MPC38869.1"/>
    </source>
</evidence>
<sequence length="280" mass="32230">MRALGSEGSSSAWIRILSMVRVSARIATFLMALRECAVRRNFSQVRDSRVNEQPGLTAIHTLWMREHNRIARELQSINPRWSDELLFQEARRIVVAELQHITFNEWLPIIVGRNFMDSFGIKVLNRGYSFDYNANLNPNMNNEFSTAAFRFGHSLVQGTLRMFSEAGGVSTIQLRNHFNSPHMIQNEGKLDEIVRSFAQLAIQKFDSFVTKDLSNHLFQTPATQFGMDLMSLNIHRGRDHGIATYNSIREICGLRRATNFNDLKDQMDIKARLNCMHHKS</sequence>
<accession>A0A5B7F0X3</accession>
<dbReference type="GO" id="GO:0020037">
    <property type="term" value="F:heme binding"/>
    <property type="evidence" value="ECO:0007669"/>
    <property type="project" value="InterPro"/>
</dbReference>
<evidence type="ECO:0000256" key="1">
    <source>
        <dbReference type="ARBA" id="ARBA00004613"/>
    </source>
</evidence>
<comment type="caution">
    <text evidence="6">The sequence shown here is derived from an EMBL/GenBank/DDBJ whole genome shotgun (WGS) entry which is preliminary data.</text>
</comment>
<gene>
    <name evidence="6" type="primary">Pxn_1</name>
    <name evidence="6" type="ORF">E2C01_032386</name>
</gene>
<dbReference type="GO" id="GO:0005576">
    <property type="term" value="C:extracellular region"/>
    <property type="evidence" value="ECO:0007669"/>
    <property type="project" value="UniProtKB-SubCell"/>
</dbReference>
<dbReference type="InterPro" id="IPR019791">
    <property type="entry name" value="Haem_peroxidase_animal"/>
</dbReference>
<dbReference type="PROSITE" id="PS50292">
    <property type="entry name" value="PEROXIDASE_3"/>
    <property type="match status" value="1"/>
</dbReference>
<proteinExistence type="predicted"/>
<reference evidence="6 7" key="1">
    <citation type="submission" date="2019-05" db="EMBL/GenBank/DDBJ databases">
        <title>Another draft genome of Portunus trituberculatus and its Hox gene families provides insights of decapod evolution.</title>
        <authorList>
            <person name="Jeong J.-H."/>
            <person name="Song I."/>
            <person name="Kim S."/>
            <person name="Choi T."/>
            <person name="Kim D."/>
            <person name="Ryu S."/>
            <person name="Kim W."/>
        </authorList>
    </citation>
    <scope>NUCLEOTIDE SEQUENCE [LARGE SCALE GENOMIC DNA]</scope>
    <source>
        <tissue evidence="6">Muscle</tissue>
    </source>
</reference>
<evidence type="ECO:0000256" key="4">
    <source>
        <dbReference type="ARBA" id="ARBA00023180"/>
    </source>
</evidence>
<dbReference type="SUPFAM" id="SSF48113">
    <property type="entry name" value="Heme-dependent peroxidases"/>
    <property type="match status" value="1"/>
</dbReference>
<dbReference type="GO" id="GO:0006979">
    <property type="term" value="P:response to oxidative stress"/>
    <property type="evidence" value="ECO:0007669"/>
    <property type="project" value="InterPro"/>
</dbReference>
<dbReference type="OrthoDB" id="823504at2759"/>
<protein>
    <submittedName>
        <fullName evidence="6">Peroxidasin</fullName>
    </submittedName>
</protein>
<dbReference type="InterPro" id="IPR010255">
    <property type="entry name" value="Haem_peroxidase_sf"/>
</dbReference>
<dbReference type="Gene3D" id="1.10.640.10">
    <property type="entry name" value="Haem peroxidase domain superfamily, animal type"/>
    <property type="match status" value="1"/>
</dbReference>
<keyword evidence="3" id="KW-0575">Peroxidase</keyword>
<evidence type="ECO:0000313" key="7">
    <source>
        <dbReference type="Proteomes" id="UP000324222"/>
    </source>
</evidence>
<dbReference type="GO" id="GO:0046872">
    <property type="term" value="F:metal ion binding"/>
    <property type="evidence" value="ECO:0007669"/>
    <property type="project" value="UniProtKB-KW"/>
</dbReference>
<dbReference type="Proteomes" id="UP000324222">
    <property type="component" value="Unassembled WGS sequence"/>
</dbReference>
<keyword evidence="5" id="KW-0408">Iron</keyword>